<organism evidence="2 3">
    <name type="scientific">Trichomonas vaginalis (strain ATCC PRA-98 / G3)</name>
    <dbReference type="NCBI Taxonomy" id="412133"/>
    <lineage>
        <taxon>Eukaryota</taxon>
        <taxon>Metamonada</taxon>
        <taxon>Parabasalia</taxon>
        <taxon>Trichomonadida</taxon>
        <taxon>Trichomonadidae</taxon>
        <taxon>Trichomonas</taxon>
    </lineage>
</organism>
<accession>A2EPV8</accession>
<dbReference type="InterPro" id="IPR026906">
    <property type="entry name" value="LRR_5"/>
</dbReference>
<keyword evidence="3" id="KW-1185">Reference proteome</keyword>
<evidence type="ECO:0000313" key="2">
    <source>
        <dbReference type="EMBL" id="EAY05296.1"/>
    </source>
</evidence>
<gene>
    <name evidence="2" type="ORF">TVAG_336880</name>
</gene>
<keyword evidence="1" id="KW-0472">Membrane</keyword>
<dbReference type="SUPFAM" id="SSF52058">
    <property type="entry name" value="L domain-like"/>
    <property type="match status" value="1"/>
</dbReference>
<proteinExistence type="predicted"/>
<dbReference type="RefSeq" id="XP_001317519.1">
    <property type="nucleotide sequence ID" value="XM_001317484.1"/>
</dbReference>
<dbReference type="SMR" id="A2EPV8"/>
<dbReference type="KEGG" id="tva:4763162"/>
<dbReference type="VEuPathDB" id="TrichDB:TVAGG3_0359790"/>
<keyword evidence="1" id="KW-1133">Transmembrane helix</keyword>
<reference evidence="2" key="2">
    <citation type="journal article" date="2007" name="Science">
        <title>Draft genome sequence of the sexually transmitted pathogen Trichomonas vaginalis.</title>
        <authorList>
            <person name="Carlton J.M."/>
            <person name="Hirt R.P."/>
            <person name="Silva J.C."/>
            <person name="Delcher A.L."/>
            <person name="Schatz M."/>
            <person name="Zhao Q."/>
            <person name="Wortman J.R."/>
            <person name="Bidwell S.L."/>
            <person name="Alsmark U.C.M."/>
            <person name="Besteiro S."/>
            <person name="Sicheritz-Ponten T."/>
            <person name="Noel C.J."/>
            <person name="Dacks J.B."/>
            <person name="Foster P.G."/>
            <person name="Simillion C."/>
            <person name="Van de Peer Y."/>
            <person name="Miranda-Saavedra D."/>
            <person name="Barton G.J."/>
            <person name="Westrop G.D."/>
            <person name="Mueller S."/>
            <person name="Dessi D."/>
            <person name="Fiori P.L."/>
            <person name="Ren Q."/>
            <person name="Paulsen I."/>
            <person name="Zhang H."/>
            <person name="Bastida-Corcuera F.D."/>
            <person name="Simoes-Barbosa A."/>
            <person name="Brown M.T."/>
            <person name="Hayes R.D."/>
            <person name="Mukherjee M."/>
            <person name="Okumura C.Y."/>
            <person name="Schneider R."/>
            <person name="Smith A.J."/>
            <person name="Vanacova S."/>
            <person name="Villalvazo M."/>
            <person name="Haas B.J."/>
            <person name="Pertea M."/>
            <person name="Feldblyum T.V."/>
            <person name="Utterback T.R."/>
            <person name="Shu C.L."/>
            <person name="Osoegawa K."/>
            <person name="de Jong P.J."/>
            <person name="Hrdy I."/>
            <person name="Horvathova L."/>
            <person name="Zubacova Z."/>
            <person name="Dolezal P."/>
            <person name="Malik S.B."/>
            <person name="Logsdon J.M. Jr."/>
            <person name="Henze K."/>
            <person name="Gupta A."/>
            <person name="Wang C.C."/>
            <person name="Dunne R.L."/>
            <person name="Upcroft J.A."/>
            <person name="Upcroft P."/>
            <person name="White O."/>
            <person name="Salzberg S.L."/>
            <person name="Tang P."/>
            <person name="Chiu C.-H."/>
            <person name="Lee Y.-S."/>
            <person name="Embley T.M."/>
            <person name="Coombs G.H."/>
            <person name="Mottram J.C."/>
            <person name="Tachezy J."/>
            <person name="Fraser-Liggett C.M."/>
            <person name="Johnson P.J."/>
        </authorList>
    </citation>
    <scope>NUCLEOTIDE SEQUENCE [LARGE SCALE GENOMIC DNA]</scope>
    <source>
        <strain evidence="2">G3</strain>
    </source>
</reference>
<dbReference type="Pfam" id="PF13306">
    <property type="entry name" value="LRR_5"/>
    <property type="match status" value="1"/>
</dbReference>
<dbReference type="EMBL" id="DS113452">
    <property type="protein sequence ID" value="EAY05296.1"/>
    <property type="molecule type" value="Genomic_DNA"/>
</dbReference>
<name>A2EPV8_TRIV3</name>
<dbReference type="Proteomes" id="UP000001542">
    <property type="component" value="Unassembled WGS sequence"/>
</dbReference>
<keyword evidence="1" id="KW-0812">Transmembrane</keyword>
<dbReference type="PANTHER" id="PTHR45661:SF3">
    <property type="entry name" value="IG-LIKE DOMAIN-CONTAINING PROTEIN"/>
    <property type="match status" value="1"/>
</dbReference>
<dbReference type="InterPro" id="IPR053139">
    <property type="entry name" value="Surface_bspA-like"/>
</dbReference>
<dbReference type="VEuPathDB" id="TrichDB:TVAG_336880"/>
<dbReference type="AlphaFoldDB" id="A2EPV8"/>
<dbReference type="InParanoid" id="A2EPV8"/>
<dbReference type="Gene3D" id="3.80.10.10">
    <property type="entry name" value="Ribonuclease Inhibitor"/>
    <property type="match status" value="2"/>
</dbReference>
<sequence>MQSAFSGCESLKSIEVPQLEYIYQYAFKGCSKLKSFDFSKVYWIGSNAFYECKSLTSISITNTTTISEEAFAYCSSLKSVDLSGLKAIPDNIFGYCSNLKEIKFNPSTLSIGEKTFHSCGFKELTIPDSILYIGEYAFYNNTKLKKVTLGKGLGKFEHNWFDRSSIKTIVIPSSIKDIHQDAFQYLDNVKIEFSEDNVAYRVEDQALIANVNDSLIVTLGILSKVYTVPKSVKIITANSIRNEHSADLMELSGSGPSLKYPRDQNGGIAGSAILKIPQGDIISMQQPTRYFLRICYKDDKRTDIENDYLPTYSVLDARYATENYHYDTLISSKYFSTGECSEKLTDDYKWRHIEGLSSPEIGLIAFIAVAGVILIVLIVLYLLPLCKHDV</sequence>
<evidence type="ECO:0000313" key="3">
    <source>
        <dbReference type="Proteomes" id="UP000001542"/>
    </source>
</evidence>
<dbReference type="InterPro" id="IPR032675">
    <property type="entry name" value="LRR_dom_sf"/>
</dbReference>
<dbReference type="PANTHER" id="PTHR45661">
    <property type="entry name" value="SURFACE ANTIGEN"/>
    <property type="match status" value="1"/>
</dbReference>
<dbReference type="STRING" id="5722.A2EPV8"/>
<dbReference type="OrthoDB" id="10264456at2759"/>
<evidence type="ECO:0000256" key="1">
    <source>
        <dbReference type="SAM" id="Phobius"/>
    </source>
</evidence>
<reference evidence="2" key="1">
    <citation type="submission" date="2006-10" db="EMBL/GenBank/DDBJ databases">
        <authorList>
            <person name="Amadeo P."/>
            <person name="Zhao Q."/>
            <person name="Wortman J."/>
            <person name="Fraser-Liggett C."/>
            <person name="Carlton J."/>
        </authorList>
    </citation>
    <scope>NUCLEOTIDE SEQUENCE</scope>
    <source>
        <strain evidence="2">G3</strain>
    </source>
</reference>
<protein>
    <submittedName>
        <fullName evidence="2">Surface antigen BspA-like</fullName>
    </submittedName>
</protein>
<feature type="transmembrane region" description="Helical" evidence="1">
    <location>
        <begin position="361"/>
        <end position="383"/>
    </location>
</feature>